<reference evidence="3" key="1">
    <citation type="journal article" date="2020" name="Stud. Mycol.">
        <title>101 Dothideomycetes genomes: a test case for predicting lifestyles and emergence of pathogens.</title>
        <authorList>
            <person name="Haridas S."/>
            <person name="Albert R."/>
            <person name="Binder M."/>
            <person name="Bloem J."/>
            <person name="Labutti K."/>
            <person name="Salamov A."/>
            <person name="Andreopoulos B."/>
            <person name="Baker S."/>
            <person name="Barry K."/>
            <person name="Bills G."/>
            <person name="Bluhm B."/>
            <person name="Cannon C."/>
            <person name="Castanera R."/>
            <person name="Culley D."/>
            <person name="Daum C."/>
            <person name="Ezra D."/>
            <person name="Gonzalez J."/>
            <person name="Henrissat B."/>
            <person name="Kuo A."/>
            <person name="Liang C."/>
            <person name="Lipzen A."/>
            <person name="Lutzoni F."/>
            <person name="Magnuson J."/>
            <person name="Mondo S."/>
            <person name="Nolan M."/>
            <person name="Ohm R."/>
            <person name="Pangilinan J."/>
            <person name="Park H.-J."/>
            <person name="Ramirez L."/>
            <person name="Alfaro M."/>
            <person name="Sun H."/>
            <person name="Tritt A."/>
            <person name="Yoshinaga Y."/>
            <person name="Zwiers L.-H."/>
            <person name="Turgeon B."/>
            <person name="Goodwin S."/>
            <person name="Spatafora J."/>
            <person name="Crous P."/>
            <person name="Grigoriev I."/>
        </authorList>
    </citation>
    <scope>NUCLEOTIDE SEQUENCE</scope>
    <source>
        <strain evidence="3">Tuck. ex Michener</strain>
    </source>
</reference>
<dbReference type="OrthoDB" id="5431474at2759"/>
<protein>
    <submittedName>
        <fullName evidence="3">Uncharacterized protein</fullName>
    </submittedName>
</protein>
<organism evidence="3 4">
    <name type="scientific">Viridothelium virens</name>
    <name type="common">Speckled blister lichen</name>
    <name type="synonym">Trypethelium virens</name>
    <dbReference type="NCBI Taxonomy" id="1048519"/>
    <lineage>
        <taxon>Eukaryota</taxon>
        <taxon>Fungi</taxon>
        <taxon>Dikarya</taxon>
        <taxon>Ascomycota</taxon>
        <taxon>Pezizomycotina</taxon>
        <taxon>Dothideomycetes</taxon>
        <taxon>Dothideomycetes incertae sedis</taxon>
        <taxon>Trypetheliales</taxon>
        <taxon>Trypetheliaceae</taxon>
        <taxon>Viridothelium</taxon>
    </lineage>
</organism>
<name>A0A6A6H8A6_VIRVR</name>
<feature type="compositionally biased region" description="Polar residues" evidence="2">
    <location>
        <begin position="1018"/>
        <end position="1032"/>
    </location>
</feature>
<feature type="coiled-coil region" evidence="1">
    <location>
        <begin position="398"/>
        <end position="425"/>
    </location>
</feature>
<feature type="compositionally biased region" description="Low complexity" evidence="2">
    <location>
        <begin position="852"/>
        <end position="869"/>
    </location>
</feature>
<feature type="coiled-coil region" evidence="1">
    <location>
        <begin position="524"/>
        <end position="588"/>
    </location>
</feature>
<feature type="compositionally biased region" description="Polar residues" evidence="2">
    <location>
        <begin position="919"/>
        <end position="931"/>
    </location>
</feature>
<feature type="region of interest" description="Disordered" evidence="2">
    <location>
        <begin position="763"/>
        <end position="945"/>
    </location>
</feature>
<feature type="region of interest" description="Disordered" evidence="2">
    <location>
        <begin position="191"/>
        <end position="237"/>
    </location>
</feature>
<feature type="coiled-coil region" evidence="1">
    <location>
        <begin position="464"/>
        <end position="498"/>
    </location>
</feature>
<proteinExistence type="predicted"/>
<gene>
    <name evidence="3" type="ORF">EV356DRAFT_516104</name>
</gene>
<feature type="compositionally biased region" description="Polar residues" evidence="2">
    <location>
        <begin position="763"/>
        <end position="805"/>
    </location>
</feature>
<feature type="region of interest" description="Disordered" evidence="2">
    <location>
        <begin position="1011"/>
        <end position="1032"/>
    </location>
</feature>
<dbReference type="EMBL" id="ML991804">
    <property type="protein sequence ID" value="KAF2233733.1"/>
    <property type="molecule type" value="Genomic_DNA"/>
</dbReference>
<keyword evidence="4" id="KW-1185">Reference proteome</keyword>
<evidence type="ECO:0000313" key="3">
    <source>
        <dbReference type="EMBL" id="KAF2233733.1"/>
    </source>
</evidence>
<evidence type="ECO:0000313" key="4">
    <source>
        <dbReference type="Proteomes" id="UP000800092"/>
    </source>
</evidence>
<dbReference type="Proteomes" id="UP000800092">
    <property type="component" value="Unassembled WGS sequence"/>
</dbReference>
<evidence type="ECO:0000256" key="2">
    <source>
        <dbReference type="SAM" id="MobiDB-lite"/>
    </source>
</evidence>
<feature type="compositionally biased region" description="Low complexity" evidence="2">
    <location>
        <begin position="827"/>
        <end position="840"/>
    </location>
</feature>
<sequence length="1032" mass="113815">MASKFFTWTKGERRNAAEFLRTSGLSPASEDALHEPVSRGSPGKSYLHRMKSPKQGRKPNPLTLAPAENPKSLIALSPGSFALQDAAVSSATNLLAVVNDILWSPPLSAAALPRSPIYPSLPSGRPRSHTAPSTPGETSHIAELPGSLLQENQGYPINHRTSEGRARLGPEKTPPGLNLGFDVEKLNTSLRQSGNVSKHRRSASENNAVAKHRSKQDSNTPIPLIRRNFSDDPSSNFGRRSLIANDTGLCHELGSSSLHQHSRMSSQPSFGLSNDIVRQENVQVHEKVSAHEPQTDLQAAIADRDRSISFLTTQLGNLQRSHDAYIASLRQAHDKELGALKVYASCLEEQQGLSSRKHPEPDGRSKLHLETKLYPSQLSPSVAEGNSANSLLSFQSALEEHQRASQEMATEMESLKRKLSFAQKRDAESDINKKEIHILRETVKSKQQHVEVLMRKLMKAQTIKKAADNTAEALEGRLEMANAQKNDVLEENHELRQAALNLHRRERAMRQELQTVCQRRSESEQELRDRFREAEERADRLEQALQVFRTNQDTEPALVELNKHVQRLEEGENERNHYITRLEQELRQCRFQIDNIHIPQSLQPTASAVPSRRRDSSNNGNELDLATSRNKISQLDQALEQRDASIKSLEAERNNIRALLQAEIRAQACKASDQLRLVHSAVCTKADMDKILAEVQDKAHTSLAPPSTPHWKIETDPIRRIEQLEKEIDYHVNDIVLYKLDVKGYKKDLKHANAKIQTIQGLSVKSSPNPDSASVSHRTSSNAPISASSQTQTLPDWPETSTTTGLGIFSPVLDARRPPRKDPLPPLASAGGNSSSNVSLAPPLSRDTASNRTPSASPSVSPRPRTPAATNKKLPRTPMTPPPSDSSKSGKAYEQILTPSVPTAPPSRSPRPRRSTDTQARTAFSTMTPVRSPTAAEAAEDASVQRLDRSLSESVVEVLSGSPQMKASLSLYPSPREIHPAPPILVGGKKNLKKITGRRAKSTTAVVPLSIEFDRGNGRTNSRDGQANDSRQ</sequence>
<feature type="compositionally biased region" description="Basic and acidic residues" evidence="2">
    <location>
        <begin position="160"/>
        <end position="170"/>
    </location>
</feature>
<feature type="region of interest" description="Disordered" evidence="2">
    <location>
        <begin position="21"/>
        <end position="66"/>
    </location>
</feature>
<feature type="region of interest" description="Disordered" evidence="2">
    <location>
        <begin position="602"/>
        <end position="625"/>
    </location>
</feature>
<accession>A0A6A6H8A6</accession>
<keyword evidence="1" id="KW-0175">Coiled coil</keyword>
<feature type="coiled-coil region" evidence="1">
    <location>
        <begin position="632"/>
        <end position="666"/>
    </location>
</feature>
<feature type="region of interest" description="Disordered" evidence="2">
    <location>
        <begin position="118"/>
        <end position="177"/>
    </location>
</feature>
<dbReference type="AlphaFoldDB" id="A0A6A6H8A6"/>
<evidence type="ECO:0000256" key="1">
    <source>
        <dbReference type="SAM" id="Coils"/>
    </source>
</evidence>
<feature type="compositionally biased region" description="Basic and acidic residues" evidence="2">
    <location>
        <begin position="814"/>
        <end position="823"/>
    </location>
</feature>
<feature type="compositionally biased region" description="Basic residues" evidence="2">
    <location>
        <begin position="46"/>
        <end position="57"/>
    </location>
</feature>